<gene>
    <name evidence="2" type="ORF">F4559_006624</name>
</gene>
<reference evidence="2 3" key="1">
    <citation type="submission" date="2020-08" db="EMBL/GenBank/DDBJ databases">
        <title>Sequencing the genomes of 1000 actinobacteria strains.</title>
        <authorList>
            <person name="Klenk H.-P."/>
        </authorList>
    </citation>
    <scope>NUCLEOTIDE SEQUENCE [LARGE SCALE GENOMIC DNA]</scope>
    <source>
        <strain evidence="2 3">DSM 45084</strain>
    </source>
</reference>
<dbReference type="EMBL" id="JACHJS010000001">
    <property type="protein sequence ID" value="MBB4969265.1"/>
    <property type="molecule type" value="Genomic_DNA"/>
</dbReference>
<proteinExistence type="predicted"/>
<name>A0A7W7TA07_9PSEU</name>
<sequence>MNDTGLEVRAWWRRLAGRSCAAVINAVLGYVGVLPLLLLVDLLSNTVGVGLGWAEPDTKFGSDGVLFSVAFDVVVLVFFVLLFFTVNLWTARLLKVSGPASWVSAVLITVAPTVVATVAPDLWTAVRWY</sequence>
<accession>A0A7W7TA07</accession>
<evidence type="ECO:0000313" key="3">
    <source>
        <dbReference type="Proteomes" id="UP000542674"/>
    </source>
</evidence>
<keyword evidence="1" id="KW-0812">Transmembrane</keyword>
<dbReference type="AlphaFoldDB" id="A0A7W7TA07"/>
<dbReference type="RefSeq" id="WP_184674947.1">
    <property type="nucleotide sequence ID" value="NZ_BAABAI010000021.1"/>
</dbReference>
<organism evidence="2 3">
    <name type="scientific">Saccharothrix violaceirubra</name>
    <dbReference type="NCBI Taxonomy" id="413306"/>
    <lineage>
        <taxon>Bacteria</taxon>
        <taxon>Bacillati</taxon>
        <taxon>Actinomycetota</taxon>
        <taxon>Actinomycetes</taxon>
        <taxon>Pseudonocardiales</taxon>
        <taxon>Pseudonocardiaceae</taxon>
        <taxon>Saccharothrix</taxon>
    </lineage>
</organism>
<keyword evidence="3" id="KW-1185">Reference proteome</keyword>
<protein>
    <submittedName>
        <fullName evidence="2">Uncharacterized protein</fullName>
    </submittedName>
</protein>
<comment type="caution">
    <text evidence="2">The sequence shown here is derived from an EMBL/GenBank/DDBJ whole genome shotgun (WGS) entry which is preliminary data.</text>
</comment>
<evidence type="ECO:0000313" key="2">
    <source>
        <dbReference type="EMBL" id="MBB4969265.1"/>
    </source>
</evidence>
<evidence type="ECO:0000256" key="1">
    <source>
        <dbReference type="SAM" id="Phobius"/>
    </source>
</evidence>
<keyword evidence="1" id="KW-0472">Membrane</keyword>
<feature type="transmembrane region" description="Helical" evidence="1">
    <location>
        <begin position="64"/>
        <end position="88"/>
    </location>
</feature>
<keyword evidence="1" id="KW-1133">Transmembrane helix</keyword>
<dbReference type="Proteomes" id="UP000542674">
    <property type="component" value="Unassembled WGS sequence"/>
</dbReference>
<feature type="transmembrane region" description="Helical" evidence="1">
    <location>
        <begin position="100"/>
        <end position="119"/>
    </location>
</feature>
<feature type="transmembrane region" description="Helical" evidence="1">
    <location>
        <begin position="21"/>
        <end position="44"/>
    </location>
</feature>